<reference evidence="8 9" key="1">
    <citation type="journal article" date="2023" name="Microbiol. Spectr.">
        <title>Symbiosis of Carpenter Bees with Uncharacterized Lactic Acid Bacteria Showing NAD Auxotrophy.</title>
        <authorList>
            <person name="Kawasaki S."/>
            <person name="Ozawa K."/>
            <person name="Mori T."/>
            <person name="Yamamoto A."/>
            <person name="Ito M."/>
            <person name="Ohkuma M."/>
            <person name="Sakamoto M."/>
            <person name="Matsutani M."/>
        </authorList>
    </citation>
    <scope>NUCLEOTIDE SEQUENCE [LARGE SCALE GENOMIC DNA]</scope>
    <source>
        <strain evidence="8 9">XA3</strain>
    </source>
</reference>
<dbReference type="Proteomes" id="UP001321861">
    <property type="component" value="Chromosome"/>
</dbReference>
<evidence type="ECO:0000259" key="7">
    <source>
        <dbReference type="Pfam" id="PF24986"/>
    </source>
</evidence>
<organism evidence="8 9">
    <name type="scientific">Xylocopilactobacillus apicola</name>
    <dbReference type="NCBI Taxonomy" id="2932184"/>
    <lineage>
        <taxon>Bacteria</taxon>
        <taxon>Bacillati</taxon>
        <taxon>Bacillota</taxon>
        <taxon>Bacilli</taxon>
        <taxon>Lactobacillales</taxon>
        <taxon>Lactobacillaceae</taxon>
        <taxon>Xylocopilactobacillus</taxon>
    </lineage>
</organism>
<dbReference type="InterPro" id="IPR011961">
    <property type="entry name" value="RimM"/>
</dbReference>
<evidence type="ECO:0000313" key="9">
    <source>
        <dbReference type="Proteomes" id="UP001321861"/>
    </source>
</evidence>
<dbReference type="SUPFAM" id="SSF50447">
    <property type="entry name" value="Translation proteins"/>
    <property type="match status" value="1"/>
</dbReference>
<dbReference type="Gene3D" id="2.30.30.240">
    <property type="entry name" value="PRC-barrel domain"/>
    <property type="match status" value="1"/>
</dbReference>
<comment type="similarity">
    <text evidence="5">Belongs to the RimM family.</text>
</comment>
<dbReference type="Pfam" id="PF01782">
    <property type="entry name" value="RimM"/>
    <property type="match status" value="1"/>
</dbReference>
<feature type="domain" description="Ribosome maturation factor RimM PRC barrel" evidence="7">
    <location>
        <begin position="98"/>
        <end position="161"/>
    </location>
</feature>
<dbReference type="RefSeq" id="WP_317636105.1">
    <property type="nucleotide sequence ID" value="NZ_AP026802.1"/>
</dbReference>
<name>A0AAU9DQL9_9LACO</name>
<keyword evidence="2 5" id="KW-0690">Ribosome biogenesis</keyword>
<dbReference type="AlphaFoldDB" id="A0AAU9DQL9"/>
<dbReference type="EMBL" id="AP026802">
    <property type="protein sequence ID" value="BDR58189.1"/>
    <property type="molecule type" value="Genomic_DNA"/>
</dbReference>
<dbReference type="KEGG" id="xap:XA3_06300"/>
<evidence type="ECO:0000256" key="5">
    <source>
        <dbReference type="HAMAP-Rule" id="MF_00014"/>
    </source>
</evidence>
<gene>
    <name evidence="5 8" type="primary">rimM</name>
    <name evidence="8" type="ORF">XA3_06300</name>
</gene>
<dbReference type="InterPro" id="IPR011033">
    <property type="entry name" value="PRC_barrel-like_sf"/>
</dbReference>
<dbReference type="InterPro" id="IPR009000">
    <property type="entry name" value="Transl_B-barrel_sf"/>
</dbReference>
<comment type="domain">
    <text evidence="5">The PRC barrel domain binds ribosomal protein uS19.</text>
</comment>
<dbReference type="GO" id="GO:0043022">
    <property type="term" value="F:ribosome binding"/>
    <property type="evidence" value="ECO:0007669"/>
    <property type="project" value="InterPro"/>
</dbReference>
<dbReference type="HAMAP" id="MF_00014">
    <property type="entry name" value="Ribosome_mat_RimM"/>
    <property type="match status" value="1"/>
</dbReference>
<keyword evidence="4 5" id="KW-0143">Chaperone</keyword>
<evidence type="ECO:0000256" key="1">
    <source>
        <dbReference type="ARBA" id="ARBA00022490"/>
    </source>
</evidence>
<dbReference type="PANTHER" id="PTHR33692:SF1">
    <property type="entry name" value="RIBOSOME MATURATION FACTOR RIMM"/>
    <property type="match status" value="1"/>
</dbReference>
<comment type="subunit">
    <text evidence="5">Binds ribosomal protein uS19.</text>
</comment>
<feature type="domain" description="RimM N-terminal" evidence="6">
    <location>
        <begin position="9"/>
        <end position="86"/>
    </location>
</feature>
<evidence type="ECO:0000256" key="4">
    <source>
        <dbReference type="ARBA" id="ARBA00023186"/>
    </source>
</evidence>
<keyword evidence="3 5" id="KW-0698">rRNA processing</keyword>
<keyword evidence="1 5" id="KW-0963">Cytoplasm</keyword>
<dbReference type="Pfam" id="PF24986">
    <property type="entry name" value="PRC_RimM"/>
    <property type="match status" value="1"/>
</dbReference>
<dbReference type="InterPro" id="IPR002676">
    <property type="entry name" value="RimM_N"/>
</dbReference>
<keyword evidence="9" id="KW-1185">Reference proteome</keyword>
<dbReference type="PANTHER" id="PTHR33692">
    <property type="entry name" value="RIBOSOME MATURATION FACTOR RIMM"/>
    <property type="match status" value="1"/>
</dbReference>
<protein>
    <recommendedName>
        <fullName evidence="5">Ribosome maturation factor RimM</fullName>
    </recommendedName>
</protein>
<comment type="subcellular location">
    <subcellularLocation>
        <location evidence="5">Cytoplasm</location>
    </subcellularLocation>
</comment>
<evidence type="ECO:0000313" key="8">
    <source>
        <dbReference type="EMBL" id="BDR58189.1"/>
    </source>
</evidence>
<dbReference type="GO" id="GO:0006364">
    <property type="term" value="P:rRNA processing"/>
    <property type="evidence" value="ECO:0007669"/>
    <property type="project" value="UniProtKB-UniRule"/>
</dbReference>
<evidence type="ECO:0000256" key="2">
    <source>
        <dbReference type="ARBA" id="ARBA00022517"/>
    </source>
</evidence>
<comment type="function">
    <text evidence="5">An accessory protein needed during the final step in the assembly of 30S ribosomal subunit, possibly for assembly of the head region. Essential for efficient processing of 16S rRNA. May be needed both before and after RbfA during the maturation of 16S rRNA. It has affinity for free ribosomal 30S subunits but not for 70S ribosomes.</text>
</comment>
<dbReference type="NCBIfam" id="TIGR02273">
    <property type="entry name" value="16S_RimM"/>
    <property type="match status" value="1"/>
</dbReference>
<evidence type="ECO:0000256" key="3">
    <source>
        <dbReference type="ARBA" id="ARBA00022552"/>
    </source>
</evidence>
<dbReference type="SUPFAM" id="SSF50346">
    <property type="entry name" value="PRC-barrel domain"/>
    <property type="match status" value="1"/>
</dbReference>
<accession>A0AAU9DQL9</accession>
<dbReference type="GO" id="GO:0042274">
    <property type="term" value="P:ribosomal small subunit biogenesis"/>
    <property type="evidence" value="ECO:0007669"/>
    <property type="project" value="UniProtKB-UniRule"/>
</dbReference>
<dbReference type="InterPro" id="IPR056792">
    <property type="entry name" value="PRC_RimM"/>
</dbReference>
<dbReference type="InterPro" id="IPR036976">
    <property type="entry name" value="RimM_N_sf"/>
</dbReference>
<proteinExistence type="inferred from homology"/>
<dbReference type="GO" id="GO:0005840">
    <property type="term" value="C:ribosome"/>
    <property type="evidence" value="ECO:0007669"/>
    <property type="project" value="InterPro"/>
</dbReference>
<dbReference type="Gene3D" id="2.40.30.60">
    <property type="entry name" value="RimM"/>
    <property type="match status" value="1"/>
</dbReference>
<sequence>MDKQPVRFQVGIIVKTRGLKGEVKVKSTTDFPSRFQVGAKLLTDKGTLKVAKSREQQGFWFITFEGYEDINAVEPLIGQNLYVNERHDQLAPDEFYVSDLLGLPVFTQSQEEVGRLKDVLHYGPNDVWVVKTLKDRELLLPYLPDFIKKVDLENQKIIVDLTLCTNEN</sequence>
<dbReference type="GO" id="GO:0005737">
    <property type="term" value="C:cytoplasm"/>
    <property type="evidence" value="ECO:0007669"/>
    <property type="project" value="UniProtKB-SubCell"/>
</dbReference>
<evidence type="ECO:0000259" key="6">
    <source>
        <dbReference type="Pfam" id="PF01782"/>
    </source>
</evidence>